<sequence>MENTQDDPYERALTDPGFLESVRAQHRGHWDVLDALWWSSHPNDAAPSGRAAPQAELRALQQRRFEADAGDASNPARAQDLRQLEADIARERTAIDAAVVSAYIGAGRALAGGHGPARQPEPPAAADALPRPAPPAQPAPPTEPGPPAEPGLFASRGRAWRRGAFAAAAVLVGIVIGGQLAEAVTPLRTADPPAPSPAEPLNASTVPALGVFDRTQVVTDTPGIPLPSSFDRSSVRKLASVMWDPSGPRPESPYYVARAGTDDICLLLMVDDGHYLSTCVGVDEFATAGVRLYWTSDLSFYADGQTPALGASNLYIDWSPNGDYEVGTAASDIAS</sequence>
<dbReference type="EMBL" id="QHLY01000012">
    <property type="protein sequence ID" value="PXA68731.1"/>
    <property type="molecule type" value="Genomic_DNA"/>
</dbReference>
<evidence type="ECO:0000313" key="3">
    <source>
        <dbReference type="Proteomes" id="UP000246722"/>
    </source>
</evidence>
<reference evidence="2 3" key="1">
    <citation type="submission" date="2018-05" db="EMBL/GenBank/DDBJ databases">
        <title>Genetic diversity of glacier-inhabiting Cryobacterium bacteria in China and description of Cryobacterium mengkeensis sp. nov. and Arthrobacter glacialis sp. nov.</title>
        <authorList>
            <person name="Liu Q."/>
            <person name="Xin Y.-H."/>
        </authorList>
    </citation>
    <scope>NUCLEOTIDE SEQUENCE [LARGE SCALE GENOMIC DNA]</scope>
    <source>
        <strain evidence="2 3">SK-1</strain>
    </source>
</reference>
<protein>
    <submittedName>
        <fullName evidence="2">Uncharacterized protein</fullName>
    </submittedName>
</protein>
<comment type="caution">
    <text evidence="2">The sequence shown here is derived from an EMBL/GenBank/DDBJ whole genome shotgun (WGS) entry which is preliminary data.</text>
</comment>
<dbReference type="Proteomes" id="UP000246722">
    <property type="component" value="Unassembled WGS sequence"/>
</dbReference>
<proteinExistence type="predicted"/>
<feature type="compositionally biased region" description="Pro residues" evidence="1">
    <location>
        <begin position="131"/>
        <end position="149"/>
    </location>
</feature>
<feature type="region of interest" description="Disordered" evidence="1">
    <location>
        <begin position="111"/>
        <end position="154"/>
    </location>
</feature>
<name>A0A317ZQH2_9MICO</name>
<evidence type="ECO:0000256" key="1">
    <source>
        <dbReference type="SAM" id="MobiDB-lite"/>
    </source>
</evidence>
<evidence type="ECO:0000313" key="2">
    <source>
        <dbReference type="EMBL" id="PXA68731.1"/>
    </source>
</evidence>
<keyword evidence="3" id="KW-1185">Reference proteome</keyword>
<dbReference type="AlphaFoldDB" id="A0A317ZQH2"/>
<organism evidence="2 3">
    <name type="scientific">Cryobacterium arcticum</name>
    <dbReference type="NCBI Taxonomy" id="670052"/>
    <lineage>
        <taxon>Bacteria</taxon>
        <taxon>Bacillati</taxon>
        <taxon>Actinomycetota</taxon>
        <taxon>Actinomycetes</taxon>
        <taxon>Micrococcales</taxon>
        <taxon>Microbacteriaceae</taxon>
        <taxon>Cryobacterium</taxon>
    </lineage>
</organism>
<gene>
    <name evidence="2" type="ORF">CTB96_19345</name>
</gene>
<accession>A0A317ZQH2</accession>